<sequence length="542" mass="61436">MSNSSSVVTACYLYNEDDPESWGDCCEDYGLVPKPIWVLFLITVPIEFVVANSLTVSTGELFEKKEGKEAWFFIGFNLLTLALILGEFDWSSCEGDGFGCYQGLLFLFYNSTAAITSLTLWMLVVIRKFFPHLISLLLIAVGPIAWLFDTFCDDQSIFNVDTGLFSWNKEIITKARDTKMFWYHHMALTIMVGFGGATHFIPMTFGAYIYISVFLLLMMLISHTYRLRSIDIWQKQKGPRDQKKHTRALIGAMGIYAISPVIVAVLLVTSPFRWLLFVWSKYKLKAEPGEVLEEVLEADFEEGTADEDVVSLASSEDEFVPIPEPKKAKEEERKKEKKGAERKKMSKPKPKPTKDKQQAFGAVEEEIRAGQAAPTAAAAPVPPGALPPVDFRRRTSEVFVPTHVEPEEKPIEAEKEEEEEEEEKKVSKRAKRNQMIKYILDILKKLCLYDPLDRVIVFAGATILILFTTNVNYGILFYSGAPYIEAPYLDFIARDTNRWFECTRDSFTNFSALGMVDFIGLGITAFGVFFQLPTILQLLLDQ</sequence>
<keyword evidence="2" id="KW-1133">Transmembrane helix</keyword>
<dbReference type="EMBL" id="HBIN01006855">
    <property type="protein sequence ID" value="CAE0434720.1"/>
    <property type="molecule type" value="Transcribed_RNA"/>
</dbReference>
<accession>A0A7S3LL17</accession>
<feature type="compositionally biased region" description="Basic and acidic residues" evidence="1">
    <location>
        <begin position="404"/>
        <end position="413"/>
    </location>
</feature>
<evidence type="ECO:0000256" key="2">
    <source>
        <dbReference type="SAM" id="Phobius"/>
    </source>
</evidence>
<reference evidence="3" key="1">
    <citation type="submission" date="2021-01" db="EMBL/GenBank/DDBJ databases">
        <authorList>
            <person name="Corre E."/>
            <person name="Pelletier E."/>
            <person name="Niang G."/>
            <person name="Scheremetjew M."/>
            <person name="Finn R."/>
            <person name="Kale V."/>
            <person name="Holt S."/>
            <person name="Cochrane G."/>
            <person name="Meng A."/>
            <person name="Brown T."/>
            <person name="Cohen L."/>
        </authorList>
    </citation>
    <scope>NUCLEOTIDE SEQUENCE</scope>
    <source>
        <strain evidence="3">GSBS06</strain>
    </source>
</reference>
<feature type="region of interest" description="Disordered" evidence="1">
    <location>
        <begin position="404"/>
        <end position="426"/>
    </location>
</feature>
<proteinExistence type="predicted"/>
<feature type="transmembrane region" description="Helical" evidence="2">
    <location>
        <begin position="248"/>
        <end position="269"/>
    </location>
</feature>
<keyword evidence="2" id="KW-0812">Transmembrane</keyword>
<feature type="transmembrane region" description="Helical" evidence="2">
    <location>
        <begin position="106"/>
        <end position="126"/>
    </location>
</feature>
<feature type="transmembrane region" description="Helical" evidence="2">
    <location>
        <begin position="36"/>
        <end position="58"/>
    </location>
</feature>
<feature type="transmembrane region" description="Helical" evidence="2">
    <location>
        <begin position="207"/>
        <end position="227"/>
    </location>
</feature>
<organism evidence="3">
    <name type="scientific">Aplanochytrium stocchinoi</name>
    <dbReference type="NCBI Taxonomy" id="215587"/>
    <lineage>
        <taxon>Eukaryota</taxon>
        <taxon>Sar</taxon>
        <taxon>Stramenopiles</taxon>
        <taxon>Bigyra</taxon>
        <taxon>Labyrinthulomycetes</taxon>
        <taxon>Thraustochytrida</taxon>
        <taxon>Thraustochytriidae</taxon>
        <taxon>Aplanochytrium</taxon>
    </lineage>
</organism>
<feature type="region of interest" description="Disordered" evidence="1">
    <location>
        <begin position="311"/>
        <end position="359"/>
    </location>
</feature>
<protein>
    <submittedName>
        <fullName evidence="3">Uncharacterized protein</fullName>
    </submittedName>
</protein>
<feature type="transmembrane region" description="Helical" evidence="2">
    <location>
        <begin position="70"/>
        <end position="86"/>
    </location>
</feature>
<feature type="transmembrane region" description="Helical" evidence="2">
    <location>
        <begin position="518"/>
        <end position="540"/>
    </location>
</feature>
<feature type="transmembrane region" description="Helical" evidence="2">
    <location>
        <begin position="181"/>
        <end position="201"/>
    </location>
</feature>
<keyword evidence="2" id="KW-0472">Membrane</keyword>
<dbReference type="AlphaFoldDB" id="A0A7S3LL17"/>
<gene>
    <name evidence="3" type="ORF">ASTO00021_LOCUS5016</name>
</gene>
<feature type="transmembrane region" description="Helical" evidence="2">
    <location>
        <begin position="455"/>
        <end position="478"/>
    </location>
</feature>
<evidence type="ECO:0000256" key="1">
    <source>
        <dbReference type="SAM" id="MobiDB-lite"/>
    </source>
</evidence>
<evidence type="ECO:0000313" key="3">
    <source>
        <dbReference type="EMBL" id="CAE0434720.1"/>
    </source>
</evidence>
<name>A0A7S3LL17_9STRA</name>
<feature type="compositionally biased region" description="Basic and acidic residues" evidence="1">
    <location>
        <begin position="324"/>
        <end position="343"/>
    </location>
</feature>